<dbReference type="CDD" id="cd14789">
    <property type="entry name" value="Tiki"/>
    <property type="match status" value="1"/>
</dbReference>
<reference evidence="2" key="1">
    <citation type="submission" date="2017-08" db="EMBL/GenBank/DDBJ databases">
        <title>A dynamic microbial community with high functional redundancy inhabits the cold, oxic subseafloor aquifer.</title>
        <authorList>
            <person name="Tully B.J."/>
            <person name="Wheat C.G."/>
            <person name="Glazer B.T."/>
            <person name="Huber J.A."/>
        </authorList>
    </citation>
    <scope>NUCLEOTIDE SEQUENCE [LARGE SCALE GENOMIC DNA]</scope>
</reference>
<comment type="caution">
    <text evidence="1">The sequence shown here is derived from an EMBL/GenBank/DDBJ whole genome shotgun (WGS) entry which is preliminary data.</text>
</comment>
<dbReference type="EMBL" id="NVQR01000088">
    <property type="protein sequence ID" value="PCH60564.1"/>
    <property type="molecule type" value="Genomic_DNA"/>
</dbReference>
<accession>A0A2A4MLD4</accession>
<evidence type="ECO:0000313" key="2">
    <source>
        <dbReference type="Proteomes" id="UP000218172"/>
    </source>
</evidence>
<feature type="non-terminal residue" evidence="1">
    <location>
        <position position="1"/>
    </location>
</feature>
<dbReference type="PANTHER" id="PTHR40590">
    <property type="entry name" value="CYTOPLASMIC PROTEIN-RELATED"/>
    <property type="match status" value="1"/>
</dbReference>
<dbReference type="InterPro" id="IPR002816">
    <property type="entry name" value="TraB/PrgY/GumN_fam"/>
</dbReference>
<sequence>DLPQAVRLSLLINEDSSLSILVLEEISITSNCDTSFELSNNILSDETRVIDDIYSVTIQYNPEELSFTLLSADFLKRGQTSLWVISDGVNELFIGGTIHVLHETDFPLPSSFLEAYQLADTVLFELDPKEVVPDSAYDDILLPEGQTITQLFSTSVYTQINVFLNEVGYYLLQFENAKPEYLEFVLFYLASEQAGYGSGVDDFFSTTALSDFKAVSGLETVQEHFAALDDSADFSDTDLDTYFSELLAYIYNGHLSVDIDTDIRNWREGNIEVFANNNAALKALDPVYFEAILATRNRNWVPIIEQYLATPEIELILAGVGHFAGPDNVLQLLEELGYSVTRYLPQ</sequence>
<dbReference type="Pfam" id="PF01963">
    <property type="entry name" value="TraB_PrgY_gumN"/>
    <property type="match status" value="1"/>
</dbReference>
<dbReference type="InterPro" id="IPR047111">
    <property type="entry name" value="YbaP-like"/>
</dbReference>
<organism evidence="1 2">
    <name type="scientific">SAR86 cluster bacterium</name>
    <dbReference type="NCBI Taxonomy" id="2030880"/>
    <lineage>
        <taxon>Bacteria</taxon>
        <taxon>Pseudomonadati</taxon>
        <taxon>Pseudomonadota</taxon>
        <taxon>Gammaproteobacteria</taxon>
        <taxon>SAR86 cluster</taxon>
    </lineage>
</organism>
<evidence type="ECO:0008006" key="3">
    <source>
        <dbReference type="Google" id="ProtNLM"/>
    </source>
</evidence>
<name>A0A2A4MLD4_9GAMM</name>
<dbReference type="AlphaFoldDB" id="A0A2A4MLD4"/>
<gene>
    <name evidence="1" type="ORF">COC19_05740</name>
</gene>
<dbReference type="Proteomes" id="UP000218172">
    <property type="component" value="Unassembled WGS sequence"/>
</dbReference>
<protein>
    <recommendedName>
        <fullName evidence="3">TraB/GumN family protein</fullName>
    </recommendedName>
</protein>
<dbReference type="PANTHER" id="PTHR40590:SF1">
    <property type="entry name" value="CYTOPLASMIC PROTEIN"/>
    <property type="match status" value="1"/>
</dbReference>
<evidence type="ECO:0000313" key="1">
    <source>
        <dbReference type="EMBL" id="PCH60564.1"/>
    </source>
</evidence>
<proteinExistence type="predicted"/>